<evidence type="ECO:0000313" key="3">
    <source>
        <dbReference type="Proteomes" id="UP001297361"/>
    </source>
</evidence>
<evidence type="ECO:0000313" key="2">
    <source>
        <dbReference type="EMBL" id="MEC3887261.1"/>
    </source>
</evidence>
<reference evidence="2" key="1">
    <citation type="submission" date="2021-10" db="EMBL/GenBank/DDBJ databases">
        <authorList>
            <person name="Hussein R."/>
            <person name="Harrison J."/>
            <person name="Studholme D.J."/>
            <person name="Vicente J."/>
            <person name="Grant M."/>
        </authorList>
    </citation>
    <scope>NUCLEOTIDE SEQUENCE</scope>
    <source>
        <strain evidence="2">NCPPB 2970</strain>
    </source>
</reference>
<organism evidence="2 3">
    <name type="scientific">Xanthomonas campestris pv. papavericola</name>
    <dbReference type="NCBI Taxonomy" id="487881"/>
    <lineage>
        <taxon>Bacteria</taxon>
        <taxon>Pseudomonadati</taxon>
        <taxon>Pseudomonadota</taxon>
        <taxon>Gammaproteobacteria</taxon>
        <taxon>Lysobacterales</taxon>
        <taxon>Lysobacteraceae</taxon>
        <taxon>Xanthomonas</taxon>
    </lineage>
</organism>
<dbReference type="AlphaFoldDB" id="A0AAJ2X138"/>
<comment type="caution">
    <text evidence="2">The sequence shown here is derived from an EMBL/GenBank/DDBJ whole genome shotgun (WGS) entry which is preliminary data.</text>
</comment>
<feature type="region of interest" description="Disordered" evidence="1">
    <location>
        <begin position="24"/>
        <end position="75"/>
    </location>
</feature>
<sequence>MSNSPISCKTPYIGALMRQKVLRNAQHSPRPEPIQSNKKWRRHAERRATYQLPSTQQKLRQPIDRRSHRIAAVSA</sequence>
<gene>
    <name evidence="2" type="ORF">LLE72_005720</name>
</gene>
<dbReference type="Proteomes" id="UP001297361">
    <property type="component" value="Unassembled WGS sequence"/>
</dbReference>
<accession>A0AAJ2X138</accession>
<protein>
    <submittedName>
        <fullName evidence="2">Uncharacterized protein</fullName>
    </submittedName>
</protein>
<dbReference type="RefSeq" id="WP_228424803.1">
    <property type="nucleotide sequence ID" value="NZ_JAJFNJ020000003.1"/>
</dbReference>
<dbReference type="EMBL" id="JAJFNJ020000003">
    <property type="protein sequence ID" value="MEC3887261.1"/>
    <property type="molecule type" value="Genomic_DNA"/>
</dbReference>
<proteinExistence type="predicted"/>
<evidence type="ECO:0000256" key="1">
    <source>
        <dbReference type="SAM" id="MobiDB-lite"/>
    </source>
</evidence>
<reference evidence="2" key="2">
    <citation type="submission" date="2024-01" db="EMBL/GenBank/DDBJ databases">
        <title>Long-read genome sequencing of X. campestris pv. papavericola.</title>
        <authorList>
            <person name="Hussain R.M.F."/>
            <person name="Greer S."/>
            <person name="Harrison J."/>
            <person name="Grant M."/>
            <person name="Vicente J."/>
            <person name="Studholme D.J."/>
        </authorList>
    </citation>
    <scope>NUCLEOTIDE SEQUENCE</scope>
    <source>
        <strain evidence="2">NCPPB 2970</strain>
    </source>
</reference>
<name>A0AAJ2X138_XANCA</name>